<feature type="region of interest" description="Disordered" evidence="1">
    <location>
        <begin position="1"/>
        <end position="23"/>
    </location>
</feature>
<evidence type="ECO:0000256" key="1">
    <source>
        <dbReference type="SAM" id="MobiDB-lite"/>
    </source>
</evidence>
<accession>A0A9W5RZM7</accession>
<evidence type="ECO:0000313" key="3">
    <source>
        <dbReference type="EMBL" id="EXX86167.1"/>
    </source>
</evidence>
<keyword evidence="4" id="KW-1185">Reference proteome</keyword>
<organism evidence="3 4">
    <name type="scientific">Paenibacillus darwinianus</name>
    <dbReference type="NCBI Taxonomy" id="1380763"/>
    <lineage>
        <taxon>Bacteria</taxon>
        <taxon>Bacillati</taxon>
        <taxon>Bacillota</taxon>
        <taxon>Bacilli</taxon>
        <taxon>Bacillales</taxon>
        <taxon>Paenibacillaceae</taxon>
        <taxon>Paenibacillus</taxon>
    </lineage>
</organism>
<dbReference type="Gene3D" id="3.10.450.40">
    <property type="match status" value="1"/>
</dbReference>
<comment type="caution">
    <text evidence="3">The sequence shown here is derived from an EMBL/GenBank/DDBJ whole genome shotgun (WGS) entry which is preliminary data.</text>
</comment>
<feature type="domain" description="PepSY" evidence="2">
    <location>
        <begin position="33"/>
        <end position="92"/>
    </location>
</feature>
<dbReference type="AlphaFoldDB" id="A0A9W5RZM7"/>
<dbReference type="InterPro" id="IPR025711">
    <property type="entry name" value="PepSY"/>
</dbReference>
<proteinExistence type="predicted"/>
<dbReference type="RefSeq" id="WP_144353521.1">
    <property type="nucleotide sequence ID" value="NZ_KK082281.1"/>
</dbReference>
<sequence>DGDGETADDQGQPDGDGEQSDAAEAAALQKLAKLTQEQAVAAASAEVTGTVNQVELEDEDGAAVYSVQIKEKNANDVEVKVSAIDGKIVKVENDDFQQDSEQDEYSQPENFKQSAANNG</sequence>
<feature type="compositionally biased region" description="Acidic residues" evidence="1">
    <location>
        <begin position="94"/>
        <end position="106"/>
    </location>
</feature>
<reference evidence="3 4" key="1">
    <citation type="submission" date="2014-02" db="EMBL/GenBank/DDBJ databases">
        <title>Genome sequence of Paenibacillus darwinianus reveals adaptive mechanisms for survival in Antarctic soils.</title>
        <authorList>
            <person name="Dsouza M."/>
            <person name="Taylor M.W."/>
            <person name="Turner S.J."/>
            <person name="Aislabie J."/>
        </authorList>
    </citation>
    <scope>NUCLEOTIDE SEQUENCE [LARGE SCALE GENOMIC DNA]</scope>
    <source>
        <strain evidence="3 4">CE1</strain>
    </source>
</reference>
<name>A0A9W5RZM7_9BACL</name>
<dbReference type="EMBL" id="JFHU01000199">
    <property type="protein sequence ID" value="EXX86167.1"/>
    <property type="molecule type" value="Genomic_DNA"/>
</dbReference>
<feature type="non-terminal residue" evidence="3">
    <location>
        <position position="1"/>
    </location>
</feature>
<dbReference type="Pfam" id="PF03413">
    <property type="entry name" value="PepSY"/>
    <property type="match status" value="1"/>
</dbReference>
<evidence type="ECO:0000259" key="2">
    <source>
        <dbReference type="Pfam" id="PF03413"/>
    </source>
</evidence>
<protein>
    <submittedName>
        <fullName evidence="3">Peptidase</fullName>
    </submittedName>
</protein>
<gene>
    <name evidence="3" type="ORF">BG53_06980</name>
</gene>
<feature type="region of interest" description="Disordered" evidence="1">
    <location>
        <begin position="92"/>
        <end position="119"/>
    </location>
</feature>
<evidence type="ECO:0000313" key="4">
    <source>
        <dbReference type="Proteomes" id="UP000053750"/>
    </source>
</evidence>
<dbReference type="Proteomes" id="UP000053750">
    <property type="component" value="Unassembled WGS sequence"/>
</dbReference>
<dbReference type="OrthoDB" id="5361545at2"/>
<feature type="compositionally biased region" description="Polar residues" evidence="1">
    <location>
        <begin position="107"/>
        <end position="119"/>
    </location>
</feature>